<dbReference type="PANTHER" id="PTHR41247:SF1">
    <property type="entry name" value="HTH-TYPE TRANSCRIPTIONAL REPRESSOR YCNK"/>
    <property type="match status" value="1"/>
</dbReference>
<protein>
    <submittedName>
        <fullName evidence="2">NosL protein</fullName>
    </submittedName>
</protein>
<keyword evidence="1" id="KW-0732">Signal</keyword>
<dbReference type="RefSeq" id="WP_059431707.1">
    <property type="nucleotide sequence ID" value="NZ_FAVB01000001.1"/>
</dbReference>
<evidence type="ECO:0000256" key="1">
    <source>
        <dbReference type="SAM" id="SignalP"/>
    </source>
</evidence>
<dbReference type="InterPro" id="IPR008719">
    <property type="entry name" value="N2O_reductase_NosL"/>
</dbReference>
<feature type="signal peptide" evidence="1">
    <location>
        <begin position="1"/>
        <end position="17"/>
    </location>
</feature>
<dbReference type="Proteomes" id="UP000052237">
    <property type="component" value="Unassembled WGS sequence"/>
</dbReference>
<reference evidence="2 3" key="1">
    <citation type="submission" date="2015-11" db="EMBL/GenBank/DDBJ databases">
        <authorList>
            <consortium name="Pathogen Informatics"/>
        </authorList>
    </citation>
    <scope>NUCLEOTIDE SEQUENCE [LARGE SCALE GENOMIC DNA]</scope>
    <source>
        <strain evidence="2 3">006A-0059</strain>
    </source>
</reference>
<comment type="caution">
    <text evidence="2">The sequence shown here is derived from an EMBL/GenBank/DDBJ whole genome shotgun (WGS) entry which is preliminary data.</text>
</comment>
<gene>
    <name evidence="2" type="ORF">ERS686654_00194</name>
</gene>
<dbReference type="EMBL" id="FAVB01000001">
    <property type="protein sequence ID" value="CUU69860.1"/>
    <property type="molecule type" value="Genomic_DNA"/>
</dbReference>
<keyword evidence="3" id="KW-1185">Reference proteome</keyword>
<dbReference type="Gene3D" id="3.30.70.2050">
    <property type="match status" value="2"/>
</dbReference>
<name>A0A0S4RGS2_CAMHY</name>
<dbReference type="AlphaFoldDB" id="A0A0S4RGS2"/>
<proteinExistence type="predicted"/>
<accession>A0A0S4RGS2</accession>
<evidence type="ECO:0000313" key="2">
    <source>
        <dbReference type="EMBL" id="CUU69860.1"/>
    </source>
</evidence>
<dbReference type="Pfam" id="PF05573">
    <property type="entry name" value="NosL"/>
    <property type="match status" value="2"/>
</dbReference>
<dbReference type="SUPFAM" id="SSF160387">
    <property type="entry name" value="NosL/MerB-like"/>
    <property type="match status" value="2"/>
</dbReference>
<organism evidence="2 3">
    <name type="scientific">Campylobacter hyointestinalis subsp. hyointestinalis</name>
    <dbReference type="NCBI Taxonomy" id="91352"/>
    <lineage>
        <taxon>Bacteria</taxon>
        <taxon>Pseudomonadati</taxon>
        <taxon>Campylobacterota</taxon>
        <taxon>Epsilonproteobacteria</taxon>
        <taxon>Campylobacterales</taxon>
        <taxon>Campylobacteraceae</taxon>
        <taxon>Campylobacter</taxon>
    </lineage>
</organism>
<sequence>MISRLFFIVVLSTLAFGAQMFQSVEPSKATIVGSGENKEFCLNCGMSLTKFYKTNHVHLDKQYCSLHCLYESTKGNLPQIAQVVDTKNLNLIDAYSAFYVVGSKVKGTMSVNSKYAFANEDDAKEFQIQNGGTIMNFQKAFDEAKKDFINDKKMIKAKKEGGMYAKGKTVYETKCQKTNAKEFRNIASLKENLKKICDIQNDGELQAVALYLWDNPKINEQKQSSKIVVPKNEKCPVCGMYVDKHPNWAAVIEDENLYFDGVKDMMKYILKEKKAFEKVFVSDYYKLKKIDAKAAFYVIGSDVYGPMGNELIPFETKNEAITFAKDHNGKMIVTFKEIDEKLLEEL</sequence>
<evidence type="ECO:0000313" key="3">
    <source>
        <dbReference type="Proteomes" id="UP000052237"/>
    </source>
</evidence>
<feature type="chain" id="PRO_5009799766" evidence="1">
    <location>
        <begin position="18"/>
        <end position="346"/>
    </location>
</feature>
<dbReference type="PANTHER" id="PTHR41247">
    <property type="entry name" value="HTH-TYPE TRANSCRIPTIONAL REPRESSOR YCNK"/>
    <property type="match status" value="1"/>
</dbReference>